<dbReference type="EMBL" id="BMVW01000002">
    <property type="protein sequence ID" value="GGY98843.1"/>
    <property type="molecule type" value="Genomic_DNA"/>
</dbReference>
<accession>A0A918PCI6</accession>
<gene>
    <name evidence="2" type="ORF">GCM10010365_16900</name>
</gene>
<feature type="chain" id="PRO_5038885156" description="Secreted protein" evidence="1">
    <location>
        <begin position="21"/>
        <end position="297"/>
    </location>
</feature>
<keyword evidence="3" id="KW-1185">Reference proteome</keyword>
<evidence type="ECO:0000256" key="1">
    <source>
        <dbReference type="SAM" id="SignalP"/>
    </source>
</evidence>
<comment type="caution">
    <text evidence="2">The sequence shown here is derived from an EMBL/GenBank/DDBJ whole genome shotgun (WGS) entry which is preliminary data.</text>
</comment>
<name>A0A918PCI6_9ACTN</name>
<organism evidence="2 3">
    <name type="scientific">Streptomyces poonensis</name>
    <dbReference type="NCBI Taxonomy" id="68255"/>
    <lineage>
        <taxon>Bacteria</taxon>
        <taxon>Bacillati</taxon>
        <taxon>Actinomycetota</taxon>
        <taxon>Actinomycetes</taxon>
        <taxon>Kitasatosporales</taxon>
        <taxon>Streptomycetaceae</taxon>
        <taxon>Streptomyces</taxon>
    </lineage>
</organism>
<reference evidence="2" key="2">
    <citation type="submission" date="2020-09" db="EMBL/GenBank/DDBJ databases">
        <authorList>
            <person name="Sun Q."/>
            <person name="Ohkuma M."/>
        </authorList>
    </citation>
    <scope>NUCLEOTIDE SEQUENCE</scope>
    <source>
        <strain evidence="2">JCM 4815</strain>
    </source>
</reference>
<reference evidence="2" key="1">
    <citation type="journal article" date="2014" name="Int. J. Syst. Evol. Microbiol.">
        <title>Complete genome sequence of Corynebacterium casei LMG S-19264T (=DSM 44701T), isolated from a smear-ripened cheese.</title>
        <authorList>
            <consortium name="US DOE Joint Genome Institute (JGI-PGF)"/>
            <person name="Walter F."/>
            <person name="Albersmeier A."/>
            <person name="Kalinowski J."/>
            <person name="Ruckert C."/>
        </authorList>
    </citation>
    <scope>NUCLEOTIDE SEQUENCE</scope>
    <source>
        <strain evidence="2">JCM 4815</strain>
    </source>
</reference>
<protein>
    <recommendedName>
        <fullName evidence="4">Secreted protein</fullName>
    </recommendedName>
</protein>
<feature type="signal peptide" evidence="1">
    <location>
        <begin position="1"/>
        <end position="20"/>
    </location>
</feature>
<dbReference type="Proteomes" id="UP000622166">
    <property type="component" value="Unassembled WGS sequence"/>
</dbReference>
<evidence type="ECO:0008006" key="4">
    <source>
        <dbReference type="Google" id="ProtNLM"/>
    </source>
</evidence>
<dbReference type="InterPro" id="IPR046037">
    <property type="entry name" value="DUF5995"/>
</dbReference>
<evidence type="ECO:0000313" key="3">
    <source>
        <dbReference type="Proteomes" id="UP000622166"/>
    </source>
</evidence>
<sequence length="297" mass="32327">MGAWAVACALVMAPAVPAGAGDVRESRSYPRCDGPVSGCVDEAERVLVRLRDELGCDHRAPFATVYVSVQQALAAAVRRPGAFEEPSWLAGDLNTGFVGLYLAAHRADRAGSPVPRAWRIAFDTARSGDANAGQDVLLGANAHIQRDMPYVLARLGTTRPDGTSRKPDYDRFQSVLERAYGPGVRQVARRYDPVAGLADDRWNPVAGLTVTQLLRVWREQAWVHARRLTDARDDAARRRVARDIEHDAARWAALLAVAQVPGYRRLRDAHCADGPAGPRSPQPVEPVKSVRIAAMSN</sequence>
<keyword evidence="1" id="KW-0732">Signal</keyword>
<dbReference type="AlphaFoldDB" id="A0A918PCI6"/>
<dbReference type="Pfam" id="PF19458">
    <property type="entry name" value="DUF5995"/>
    <property type="match status" value="1"/>
</dbReference>
<proteinExistence type="predicted"/>
<evidence type="ECO:0000313" key="2">
    <source>
        <dbReference type="EMBL" id="GGY98843.1"/>
    </source>
</evidence>